<evidence type="ECO:0008006" key="4">
    <source>
        <dbReference type="Google" id="ProtNLM"/>
    </source>
</evidence>
<dbReference type="Proteomes" id="UP001515660">
    <property type="component" value="Unassembled WGS sequence"/>
</dbReference>
<reference evidence="2 3" key="1">
    <citation type="journal article" date="2022" name="Microorganisms">
        <title>Genome Sequence and Characterization of a Xanthorhodopsin-Containing, Aerobic Anoxygenic Phototrophic Rhodobacter Species, Isolated from Mesophilic Conditions at Yellowstone National Park.</title>
        <authorList>
            <person name="Kyndt J.A."/>
            <person name="Robertson S."/>
            <person name="Shoffstall I.B."/>
            <person name="Ramaley R.F."/>
            <person name="Meyer T.E."/>
        </authorList>
    </citation>
    <scope>NUCLEOTIDE SEQUENCE [LARGE SCALE GENOMIC DNA]</scope>
    <source>
        <strain evidence="2 3">M37P</strain>
    </source>
</reference>
<feature type="region of interest" description="Disordered" evidence="1">
    <location>
        <begin position="199"/>
        <end position="230"/>
    </location>
</feature>
<dbReference type="EMBL" id="JAANHS010000005">
    <property type="protein sequence ID" value="NHB76748.1"/>
    <property type="molecule type" value="Genomic_DNA"/>
</dbReference>
<gene>
    <name evidence="2" type="ORF">G8O29_08330</name>
</gene>
<dbReference type="RefSeq" id="WP_166402791.1">
    <property type="nucleotide sequence ID" value="NZ_JAANHS010000005.1"/>
</dbReference>
<feature type="region of interest" description="Disordered" evidence="1">
    <location>
        <begin position="68"/>
        <end position="114"/>
    </location>
</feature>
<sequence>MVGPLSSEEIEDVVSSVRRLVSNELLPRSPSRDLTSERLLLTPALRVVTEPVPLAPLVLDAPVVEAAPGRDADHGADAAPDEALAELVPPEPAFRAEDAAEDPGPAQPLGADPALDLEPDLTPVYLAPADDVAPVGESPAAPVERDVVAGQPEADDMAYQIMAEPVEAAWQDALWVEPRPVSLGEVALASEEAEVLADPAVARPTADDPSEAAMSEAGDLAGPVGSDSDDPVPFVPFRRRTEQLSAQPASGEVPAAPAADSAAEAERAATEFVDADGMPLAVLDELALQEIVRQTLRAELQGELGERITRNIRKLVRAEINRAFVARDLD</sequence>
<feature type="region of interest" description="Disordered" evidence="1">
    <location>
        <begin position="243"/>
        <end position="263"/>
    </location>
</feature>
<keyword evidence="3" id="KW-1185">Reference proteome</keyword>
<evidence type="ECO:0000313" key="2">
    <source>
        <dbReference type="EMBL" id="NHB76748.1"/>
    </source>
</evidence>
<evidence type="ECO:0000313" key="3">
    <source>
        <dbReference type="Proteomes" id="UP001515660"/>
    </source>
</evidence>
<protein>
    <recommendedName>
        <fullName evidence="4">Cell pole-organizing protein PopZ</fullName>
    </recommendedName>
</protein>
<comment type="caution">
    <text evidence="2">The sequence shown here is derived from an EMBL/GenBank/DDBJ whole genome shotgun (WGS) entry which is preliminary data.</text>
</comment>
<name>A0ABX0G647_9RHOB</name>
<proteinExistence type="predicted"/>
<accession>A0ABX0G647</accession>
<evidence type="ECO:0000256" key="1">
    <source>
        <dbReference type="SAM" id="MobiDB-lite"/>
    </source>
</evidence>
<organism evidence="2 3">
    <name type="scientific">Rhodobacter calidifons</name>
    <dbReference type="NCBI Taxonomy" id="2715277"/>
    <lineage>
        <taxon>Bacteria</taxon>
        <taxon>Pseudomonadati</taxon>
        <taxon>Pseudomonadota</taxon>
        <taxon>Alphaproteobacteria</taxon>
        <taxon>Rhodobacterales</taxon>
        <taxon>Rhodobacter group</taxon>
        <taxon>Rhodobacter</taxon>
    </lineage>
</organism>